<gene>
    <name evidence="1" type="ORF">ACFSDA_04825</name>
</gene>
<dbReference type="SUPFAM" id="SSF50939">
    <property type="entry name" value="Sialidases"/>
    <property type="match status" value="1"/>
</dbReference>
<protein>
    <submittedName>
        <fullName evidence="1">Sialidase family protein</fullName>
    </submittedName>
</protein>
<proteinExistence type="predicted"/>
<name>A0ABW4PW58_9MICO</name>
<accession>A0ABW4PW58</accession>
<evidence type="ECO:0000313" key="1">
    <source>
        <dbReference type="EMBL" id="MFD1834397.1"/>
    </source>
</evidence>
<comment type="caution">
    <text evidence="1">The sequence shown here is derived from an EMBL/GenBank/DDBJ whole genome shotgun (WGS) entry which is preliminary data.</text>
</comment>
<reference evidence="2" key="1">
    <citation type="journal article" date="2019" name="Int. J. Syst. Evol. Microbiol.">
        <title>The Global Catalogue of Microorganisms (GCM) 10K type strain sequencing project: providing services to taxonomists for standard genome sequencing and annotation.</title>
        <authorList>
            <consortium name="The Broad Institute Genomics Platform"/>
            <consortium name="The Broad Institute Genome Sequencing Center for Infectious Disease"/>
            <person name="Wu L."/>
            <person name="Ma J."/>
        </authorList>
    </citation>
    <scope>NUCLEOTIDE SEQUENCE [LARGE SCALE GENOMIC DNA]</scope>
    <source>
        <strain evidence="2">JCM 11650</strain>
    </source>
</reference>
<evidence type="ECO:0000313" key="2">
    <source>
        <dbReference type="Proteomes" id="UP001597280"/>
    </source>
</evidence>
<dbReference type="Proteomes" id="UP001597280">
    <property type="component" value="Unassembled WGS sequence"/>
</dbReference>
<dbReference type="RefSeq" id="WP_343903723.1">
    <property type="nucleotide sequence ID" value="NZ_BAAAIS010000002.1"/>
</dbReference>
<sequence length="472" mass="51257">MSTEQRVTADAAPSTDIRIVDDNGSWCWFQDERSLADPETGTVVIGAVASAGGMDGEERGGDVELIVAREDGSSSRVVLHAGLESDDHDDPALWRRADGRWLAVYSRHKTDELTRWRISDTEDPAGEWGEEQAYSWTLLFGATEPAPPHTPGRGVTYQNVHPLDGRLYCFVRAVNDDPCYLVSDDDGSTWEFGGRLLTRPKIGYVNGYARYASGTQHGTDDRIDLIITEHHPRDHATSIWHGYLAGGSLHRADGTVVSALGRGIEDVTPRAEDLTPLFTSGSTWGGSVMTHAWTTDLRRAADGRLVALFTARADDALGTDTARHAWDAPAHEVPAIDHRLFRAELAPGAGAWKVHEIAVAGPQLMPHEEDYTGLGAIDPDDLDALWASLETDPRDGRTLGVHEIFHGRTADGGATIAWTPVTEGSAGDNLRPVAIPGDPGRAAVTWFRGTMRRSQDLDTEVVLLSSPRTPGR</sequence>
<dbReference type="EMBL" id="JBHUFL010000002">
    <property type="protein sequence ID" value="MFD1834397.1"/>
    <property type="molecule type" value="Genomic_DNA"/>
</dbReference>
<dbReference type="InterPro" id="IPR036278">
    <property type="entry name" value="Sialidase_sf"/>
</dbReference>
<dbReference type="CDD" id="cd15482">
    <property type="entry name" value="Sialidase_non-viral"/>
    <property type="match status" value="1"/>
</dbReference>
<keyword evidence="2" id="KW-1185">Reference proteome</keyword>
<organism evidence="1 2">
    <name type="scientific">Brachybacterium rhamnosum</name>
    <dbReference type="NCBI Taxonomy" id="173361"/>
    <lineage>
        <taxon>Bacteria</taxon>
        <taxon>Bacillati</taxon>
        <taxon>Actinomycetota</taxon>
        <taxon>Actinomycetes</taxon>
        <taxon>Micrococcales</taxon>
        <taxon>Dermabacteraceae</taxon>
        <taxon>Brachybacterium</taxon>
    </lineage>
</organism>